<reference evidence="1 2" key="1">
    <citation type="submission" date="2018-04" db="EMBL/GenBank/DDBJ databases">
        <title>Halococcoides cellulosivorans gen. nov., sp. nov., an extremely halophilic cellulose-utilizing haloarchaeon from hypersaline lakes.</title>
        <authorList>
            <person name="Sorokin D.Y."/>
            <person name="Toshchakov S.V."/>
            <person name="Samarov N.I."/>
            <person name="Korzhenkov A."/>
            <person name="Kublanov I.V."/>
        </authorList>
    </citation>
    <scope>NUCLEOTIDE SEQUENCE [LARGE SCALE GENOMIC DNA]</scope>
    <source>
        <strain evidence="1 2">HArcel1</strain>
    </source>
</reference>
<accession>A0A2R4X0U6</accession>
<evidence type="ECO:0000313" key="1">
    <source>
        <dbReference type="EMBL" id="AWB27419.1"/>
    </source>
</evidence>
<keyword evidence="2" id="KW-1185">Reference proteome</keyword>
<dbReference type="GeneID" id="36512188"/>
<organism evidence="1 2">
    <name type="scientific">Halococcoides cellulosivorans</name>
    <dbReference type="NCBI Taxonomy" id="1679096"/>
    <lineage>
        <taxon>Archaea</taxon>
        <taxon>Methanobacteriati</taxon>
        <taxon>Methanobacteriota</taxon>
        <taxon>Stenosarchaea group</taxon>
        <taxon>Halobacteria</taxon>
        <taxon>Halobacteriales</taxon>
        <taxon>Haloarculaceae</taxon>
        <taxon>Halococcoides</taxon>
    </lineage>
</organism>
<dbReference type="EMBL" id="CP028858">
    <property type="protein sequence ID" value="AWB27419.1"/>
    <property type="molecule type" value="Genomic_DNA"/>
</dbReference>
<dbReference type="RefSeq" id="WP_108381788.1">
    <property type="nucleotide sequence ID" value="NZ_CP028858.1"/>
</dbReference>
<sequence>MSPTPDTTTDRIAASVTRPKVVIALLLVALASGAVLASVTLNDGPDPDRLSAHEGTMNDSENLNVLHMNVSYTGFTADYVNVTINNTDTANAHDVNVSVQVLNGSSPVTDASENNVNIAAGGTHRVDIELPANTEIFDFDIINVLVQELN</sequence>
<protein>
    <recommendedName>
        <fullName evidence="3">CARDB domain-containing protein</fullName>
    </recommendedName>
</protein>
<dbReference type="AlphaFoldDB" id="A0A2R4X0U6"/>
<evidence type="ECO:0000313" key="2">
    <source>
        <dbReference type="Proteomes" id="UP000244727"/>
    </source>
</evidence>
<evidence type="ECO:0008006" key="3">
    <source>
        <dbReference type="Google" id="ProtNLM"/>
    </source>
</evidence>
<gene>
    <name evidence="1" type="ORF">HARCEL1_06735</name>
</gene>
<name>A0A2R4X0U6_9EURY</name>
<proteinExistence type="predicted"/>
<dbReference type="KEGG" id="harc:HARCEL1_06735"/>
<dbReference type="Proteomes" id="UP000244727">
    <property type="component" value="Chromosome"/>
</dbReference>